<dbReference type="EMBL" id="MU394287">
    <property type="protein sequence ID" value="KAI6091231.1"/>
    <property type="molecule type" value="Genomic_DNA"/>
</dbReference>
<proteinExistence type="predicted"/>
<gene>
    <name evidence="1" type="ORF">F4821DRAFT_198739</name>
</gene>
<accession>A0ACC0DEJ2</accession>
<evidence type="ECO:0000313" key="2">
    <source>
        <dbReference type="Proteomes" id="UP001497680"/>
    </source>
</evidence>
<protein>
    <submittedName>
        <fullName evidence="1">Major facilitator superfamily domain-containing protein</fullName>
    </submittedName>
</protein>
<name>A0ACC0DEJ2_9PEZI</name>
<dbReference type="Proteomes" id="UP001497680">
    <property type="component" value="Unassembled WGS sequence"/>
</dbReference>
<sequence>MSAIETTRLLHHDRVHVHQHADEEVHVIDWDGPDDPENPTNWSSAKIWGHVAVVSLLTFMVPLGATMFAPAIQQVMDDFESSNDVISSLIVSIYVLGWGLGPLVVAPLSEVHGRLAVYTASNVLYIIFTAACALAPNLASLVVFRLLAGTMGSTPLTIGGGTISDLVPIQQRGLALSLYMFGPILGPSVGPLLGGFLTQALGWRWIFWVLVAVYACVTVAQITIMRETYPAAILESKTKRLRKETGITTLRSKLDIGLSSSQILAQAIARPAKMTAMSSINLILSLASAYVNGVVFLLLTTAPVMWRAEYGFSAKEIGLAFIGFGLGNIAGLALFTATSDRFIQRQVARNRLTPEHRLMQALVGAPLLAVGLLWYGWSAQTHAHWAVPVVGSGLIGAGNVLFNTAVIGYLIDAFTMYAASSIAANTVIRSLGGTLLPLMGGRLYAALGWGGGSSLLALFALVCGMALIYLYAYGEAMRLKHPIRL</sequence>
<organism evidence="1 2">
    <name type="scientific">Hypoxylon rubiginosum</name>
    <dbReference type="NCBI Taxonomy" id="110542"/>
    <lineage>
        <taxon>Eukaryota</taxon>
        <taxon>Fungi</taxon>
        <taxon>Dikarya</taxon>
        <taxon>Ascomycota</taxon>
        <taxon>Pezizomycotina</taxon>
        <taxon>Sordariomycetes</taxon>
        <taxon>Xylariomycetidae</taxon>
        <taxon>Xylariales</taxon>
        <taxon>Hypoxylaceae</taxon>
        <taxon>Hypoxylon</taxon>
    </lineage>
</organism>
<keyword evidence="2" id="KW-1185">Reference proteome</keyword>
<evidence type="ECO:0000313" key="1">
    <source>
        <dbReference type="EMBL" id="KAI6091231.1"/>
    </source>
</evidence>
<reference evidence="1 2" key="1">
    <citation type="journal article" date="2022" name="New Phytol.">
        <title>Ecological generalism drives hyperdiversity of secondary metabolite gene clusters in xylarialean endophytes.</title>
        <authorList>
            <person name="Franco M.E.E."/>
            <person name="Wisecaver J.H."/>
            <person name="Arnold A.E."/>
            <person name="Ju Y.M."/>
            <person name="Slot J.C."/>
            <person name="Ahrendt S."/>
            <person name="Moore L.P."/>
            <person name="Eastman K.E."/>
            <person name="Scott K."/>
            <person name="Konkel Z."/>
            <person name="Mondo S.J."/>
            <person name="Kuo A."/>
            <person name="Hayes R.D."/>
            <person name="Haridas S."/>
            <person name="Andreopoulos B."/>
            <person name="Riley R."/>
            <person name="LaButti K."/>
            <person name="Pangilinan J."/>
            <person name="Lipzen A."/>
            <person name="Amirebrahimi M."/>
            <person name="Yan J."/>
            <person name="Adam C."/>
            <person name="Keymanesh K."/>
            <person name="Ng V."/>
            <person name="Louie K."/>
            <person name="Northen T."/>
            <person name="Drula E."/>
            <person name="Henrissat B."/>
            <person name="Hsieh H.M."/>
            <person name="Youens-Clark K."/>
            <person name="Lutzoni F."/>
            <person name="Miadlikowska J."/>
            <person name="Eastwood D.C."/>
            <person name="Hamelin R.C."/>
            <person name="Grigoriev I.V."/>
            <person name="U'Ren J.M."/>
        </authorList>
    </citation>
    <scope>NUCLEOTIDE SEQUENCE [LARGE SCALE GENOMIC DNA]</scope>
    <source>
        <strain evidence="1 2">ER1909</strain>
    </source>
</reference>
<comment type="caution">
    <text evidence="1">The sequence shown here is derived from an EMBL/GenBank/DDBJ whole genome shotgun (WGS) entry which is preliminary data.</text>
</comment>